<reference evidence="2" key="1">
    <citation type="journal article" date="2019" name="Int. J. Syst. Evol. Microbiol.">
        <title>The Global Catalogue of Microorganisms (GCM) 10K type strain sequencing project: providing services to taxonomists for standard genome sequencing and annotation.</title>
        <authorList>
            <consortium name="The Broad Institute Genomics Platform"/>
            <consortium name="The Broad Institute Genome Sequencing Center for Infectious Disease"/>
            <person name="Wu L."/>
            <person name="Ma J."/>
        </authorList>
    </citation>
    <scope>NUCLEOTIDE SEQUENCE [LARGE SCALE GENOMIC DNA]</scope>
    <source>
        <strain evidence="2">KACC 11588</strain>
    </source>
</reference>
<gene>
    <name evidence="1" type="ORF">ACFPOC_18660</name>
</gene>
<dbReference type="EMBL" id="JBHSNA010000049">
    <property type="protein sequence ID" value="MFC5568412.1"/>
    <property type="molecule type" value="Genomic_DNA"/>
</dbReference>
<organism evidence="1 2">
    <name type="scientific">Rubellimicrobium aerolatum</name>
    <dbReference type="NCBI Taxonomy" id="490979"/>
    <lineage>
        <taxon>Bacteria</taxon>
        <taxon>Pseudomonadati</taxon>
        <taxon>Pseudomonadota</taxon>
        <taxon>Alphaproteobacteria</taxon>
        <taxon>Rhodobacterales</taxon>
        <taxon>Roseobacteraceae</taxon>
        <taxon>Rubellimicrobium</taxon>
    </lineage>
</organism>
<sequence length="60" mass="7162">MERGFTWILPLLDDMREFAELNGLERLDHDLRMTIRGWTEELTKLERKDVIEDRAITSDA</sequence>
<evidence type="ECO:0000313" key="1">
    <source>
        <dbReference type="EMBL" id="MFC5568412.1"/>
    </source>
</evidence>
<comment type="caution">
    <text evidence="1">The sequence shown here is derived from an EMBL/GenBank/DDBJ whole genome shotgun (WGS) entry which is preliminary data.</text>
</comment>
<accession>A0ABW0SHA7</accession>
<dbReference type="RefSeq" id="WP_209843613.1">
    <property type="nucleotide sequence ID" value="NZ_JAGGJP010000045.1"/>
</dbReference>
<protein>
    <submittedName>
        <fullName evidence="1">Uncharacterized protein</fullName>
    </submittedName>
</protein>
<keyword evidence="2" id="KW-1185">Reference proteome</keyword>
<evidence type="ECO:0000313" key="2">
    <source>
        <dbReference type="Proteomes" id="UP001596056"/>
    </source>
</evidence>
<name>A0ABW0SHA7_9RHOB</name>
<proteinExistence type="predicted"/>
<dbReference type="Proteomes" id="UP001596056">
    <property type="component" value="Unassembled WGS sequence"/>
</dbReference>